<keyword evidence="3" id="KW-0812">Transmembrane</keyword>
<evidence type="ECO:0000313" key="4">
    <source>
        <dbReference type="EMBL" id="KRX04667.1"/>
    </source>
</evidence>
<name>A0A0V0QQX4_PSEPJ</name>
<feature type="transmembrane region" description="Helical" evidence="3">
    <location>
        <begin position="156"/>
        <end position="173"/>
    </location>
</feature>
<comment type="caution">
    <text evidence="4">The sequence shown here is derived from an EMBL/GenBank/DDBJ whole genome shotgun (WGS) entry which is preliminary data.</text>
</comment>
<accession>A0A0V0QQX4</accession>
<feature type="transmembrane region" description="Helical" evidence="3">
    <location>
        <begin position="306"/>
        <end position="329"/>
    </location>
</feature>
<comment type="similarity">
    <text evidence="1">Belongs to the multi antimicrobial extrusion (MATE) (TC 2.A.66.1) family.</text>
</comment>
<dbReference type="Proteomes" id="UP000054937">
    <property type="component" value="Unassembled WGS sequence"/>
</dbReference>
<feature type="region of interest" description="Disordered" evidence="2">
    <location>
        <begin position="460"/>
        <end position="498"/>
    </location>
</feature>
<evidence type="ECO:0000256" key="3">
    <source>
        <dbReference type="SAM" id="Phobius"/>
    </source>
</evidence>
<dbReference type="GO" id="GO:0015297">
    <property type="term" value="F:antiporter activity"/>
    <property type="evidence" value="ECO:0007669"/>
    <property type="project" value="InterPro"/>
</dbReference>
<proteinExistence type="inferred from homology"/>
<evidence type="ECO:0008006" key="6">
    <source>
        <dbReference type="Google" id="ProtNLM"/>
    </source>
</evidence>
<evidence type="ECO:0000313" key="5">
    <source>
        <dbReference type="Proteomes" id="UP000054937"/>
    </source>
</evidence>
<feature type="transmembrane region" description="Helical" evidence="3">
    <location>
        <begin position="179"/>
        <end position="199"/>
    </location>
</feature>
<keyword evidence="3" id="KW-0472">Membrane</keyword>
<dbReference type="InterPro" id="IPR002528">
    <property type="entry name" value="MATE_fam"/>
</dbReference>
<protein>
    <recommendedName>
        <fullName evidence="6">Multi antimicrobial extrusion protein</fullName>
    </recommendedName>
</protein>
<gene>
    <name evidence="4" type="ORF">PPERSA_04482</name>
</gene>
<dbReference type="EMBL" id="LDAU01000114">
    <property type="protein sequence ID" value="KRX04667.1"/>
    <property type="molecule type" value="Genomic_DNA"/>
</dbReference>
<keyword evidence="5" id="KW-1185">Reference proteome</keyword>
<feature type="transmembrane region" description="Helical" evidence="3">
    <location>
        <begin position="341"/>
        <end position="360"/>
    </location>
</feature>
<feature type="transmembrane region" description="Helical" evidence="3">
    <location>
        <begin position="78"/>
        <end position="99"/>
    </location>
</feature>
<dbReference type="Pfam" id="PF01554">
    <property type="entry name" value="MatE"/>
    <property type="match status" value="2"/>
</dbReference>
<dbReference type="AlphaFoldDB" id="A0A0V0QQX4"/>
<reference evidence="4 5" key="1">
    <citation type="journal article" date="2015" name="Sci. Rep.">
        <title>Genome of the facultative scuticociliatosis pathogen Pseudocohnilembus persalinus provides insight into its virulence through horizontal gene transfer.</title>
        <authorList>
            <person name="Xiong J."/>
            <person name="Wang G."/>
            <person name="Cheng J."/>
            <person name="Tian M."/>
            <person name="Pan X."/>
            <person name="Warren A."/>
            <person name="Jiang C."/>
            <person name="Yuan D."/>
            <person name="Miao W."/>
        </authorList>
    </citation>
    <scope>NUCLEOTIDE SEQUENCE [LARGE SCALE GENOMIC DNA]</scope>
    <source>
        <strain evidence="4">36N120E</strain>
    </source>
</reference>
<feature type="transmembrane region" description="Helical" evidence="3">
    <location>
        <begin position="12"/>
        <end position="29"/>
    </location>
</feature>
<dbReference type="OrthoDB" id="2126698at2759"/>
<dbReference type="PANTHER" id="PTHR11206">
    <property type="entry name" value="MULTIDRUG RESISTANCE PROTEIN"/>
    <property type="match status" value="1"/>
</dbReference>
<feature type="compositionally biased region" description="Low complexity" evidence="2">
    <location>
        <begin position="467"/>
        <end position="482"/>
    </location>
</feature>
<dbReference type="OMA" id="RACDATW"/>
<organism evidence="4 5">
    <name type="scientific">Pseudocohnilembus persalinus</name>
    <name type="common">Ciliate</name>
    <dbReference type="NCBI Taxonomy" id="266149"/>
    <lineage>
        <taxon>Eukaryota</taxon>
        <taxon>Sar</taxon>
        <taxon>Alveolata</taxon>
        <taxon>Ciliophora</taxon>
        <taxon>Intramacronucleata</taxon>
        <taxon>Oligohymenophorea</taxon>
        <taxon>Scuticociliatia</taxon>
        <taxon>Philasterida</taxon>
        <taxon>Pseudocohnilembidae</taxon>
        <taxon>Pseudocohnilembus</taxon>
    </lineage>
</organism>
<feature type="transmembrane region" description="Helical" evidence="3">
    <location>
        <begin position="35"/>
        <end position="57"/>
    </location>
</feature>
<feature type="transmembrane region" description="Helical" evidence="3">
    <location>
        <begin position="380"/>
        <end position="402"/>
    </location>
</feature>
<keyword evidence="3" id="KW-1133">Transmembrane helix</keyword>
<feature type="transmembrane region" description="Helical" evidence="3">
    <location>
        <begin position="408"/>
        <end position="426"/>
    </location>
</feature>
<dbReference type="InParanoid" id="A0A0V0QQX4"/>
<dbReference type="GO" id="GO:0042910">
    <property type="term" value="F:xenobiotic transmembrane transporter activity"/>
    <property type="evidence" value="ECO:0007669"/>
    <property type="project" value="InterPro"/>
</dbReference>
<evidence type="ECO:0000256" key="2">
    <source>
        <dbReference type="SAM" id="MobiDB-lite"/>
    </source>
</evidence>
<evidence type="ECO:0000256" key="1">
    <source>
        <dbReference type="ARBA" id="ARBA00010199"/>
    </source>
</evidence>
<feature type="transmembrane region" description="Helical" evidence="3">
    <location>
        <begin position="119"/>
        <end position="135"/>
    </location>
</feature>
<sequence>MLKTSVASISTYMGIGILNVSQMIIVKQTGITTDIAAFGLGLTWINACSYAIIMALNDGIRNFSSHISGSKDHKTLGIIYNQSIAISWFVFLVSLALILNSFQLLTFFGIAPDIAAKSYEFTLYGIPSLIGSIYFESSRQFLFSQKIFHVHMKAQLFAALLHPIWCYFFILHQDMGLKGAGIARSVTFLLSYVFVWIIMKIGGYGKQAIQPFKFKEAFSLSQWWHIVQVAVPAGGTNYLKWVSIECLTVLVGNLPNKNCLAGHAAFFSINIFFSMFAKGIQTTVNSFIGNAIGEAKEQLAKNLTTIAISATFLLCLILMLFGLATQSFFVQLLTTTSAMETQFLIAFHMYLCVDVWGNFLQQVQAGILSGMNRQNDTVKYYMWTFLLLQFVVAYFCGFYLQWGLAGVWLGRVAAGIVNSICFQILLQHVDIKQEIINVQLRIKQTKQLNELNVSNVIEGNESQQDENNTSSQQIQLQQLNNNEGSEQKTAKHAQIAKK</sequence>
<dbReference type="GO" id="GO:0016020">
    <property type="term" value="C:membrane"/>
    <property type="evidence" value="ECO:0007669"/>
    <property type="project" value="InterPro"/>
</dbReference>